<dbReference type="GO" id="GO:0016787">
    <property type="term" value="F:hydrolase activity"/>
    <property type="evidence" value="ECO:0007669"/>
    <property type="project" value="UniProtKB-KW"/>
</dbReference>
<feature type="compositionally biased region" description="Basic and acidic residues" evidence="1">
    <location>
        <begin position="91"/>
        <end position="107"/>
    </location>
</feature>
<reference evidence="2 3" key="1">
    <citation type="journal article" date="2023" name="Microorganisms">
        <title>Thiorhodovibrio frisius and Trv. litoralis spp. nov., Two Novel Members from a Clade of Fastidious Purple Sulfur Bacteria That Exhibit Unique Red-Shifted Light-Harvesting Capabilities.</title>
        <authorList>
            <person name="Methner A."/>
            <person name="Kuzyk S.B."/>
            <person name="Petersen J."/>
            <person name="Bauer S."/>
            <person name="Brinkmann H."/>
            <person name="Sichau K."/>
            <person name="Wanner G."/>
            <person name="Wolf J."/>
            <person name="Neumann-Schaal M."/>
            <person name="Henke P."/>
            <person name="Tank M."/>
            <person name="Sproer C."/>
            <person name="Bunk B."/>
            <person name="Overmann J."/>
        </authorList>
    </citation>
    <scope>NUCLEOTIDE SEQUENCE [LARGE SCALE GENOMIC DNA]</scope>
    <source>
        <strain evidence="2 3">DSM 6702</strain>
    </source>
</reference>
<dbReference type="Proteomes" id="UP001432180">
    <property type="component" value="Chromosome"/>
</dbReference>
<dbReference type="InterPro" id="IPR023299">
    <property type="entry name" value="ATPase_P-typ_cyto_dom_N"/>
</dbReference>
<dbReference type="EC" id="3.6.3.-" evidence="2"/>
<sequence length="281" mass="29582">MLPGKVRDLTAGQEHARTSVSAIPAELPVAITVALSIGRHRMAERNLIVRRLPAVEGLGTCTLIASDKIGTLTANELTITRIALPGSARVRVDVGENPEGDRLRPDDGGEGDGGETPDEATQAAVQRLASTGVLCNEAELRETDEGDLEADGDTVDVAFLVLGQRLGLTRAQLLERQPEQARVPFMSKRRPAATFNQGDEGLQAYVKGAAEAVLPFCADAKDLQAQVDDLSGRGFRVLALTTGPVEGDADEAARRLEAGELGGLQLLGLVGLIDPVVDSLP</sequence>
<protein>
    <submittedName>
        <fullName evidence="2">Cation-transporting ATPase F</fullName>
        <ecNumber evidence="2">3.6.3.-</ecNumber>
    </submittedName>
</protein>
<name>A0ABZ0S6D9_9GAMM</name>
<organism evidence="2 3">
    <name type="scientific">Thiorhodovibrio winogradskyi</name>
    <dbReference type="NCBI Taxonomy" id="77007"/>
    <lineage>
        <taxon>Bacteria</taxon>
        <taxon>Pseudomonadati</taxon>
        <taxon>Pseudomonadota</taxon>
        <taxon>Gammaproteobacteria</taxon>
        <taxon>Chromatiales</taxon>
        <taxon>Chromatiaceae</taxon>
        <taxon>Thiorhodovibrio</taxon>
    </lineage>
</organism>
<dbReference type="InterPro" id="IPR023298">
    <property type="entry name" value="ATPase_P-typ_TM_dom_sf"/>
</dbReference>
<dbReference type="SUPFAM" id="SSF81665">
    <property type="entry name" value="Calcium ATPase, transmembrane domain M"/>
    <property type="match status" value="1"/>
</dbReference>
<dbReference type="Gene3D" id="1.20.1110.10">
    <property type="entry name" value="Calcium-transporting ATPase, transmembrane domain"/>
    <property type="match status" value="1"/>
</dbReference>
<dbReference type="PANTHER" id="PTHR42861">
    <property type="entry name" value="CALCIUM-TRANSPORTING ATPASE"/>
    <property type="match status" value="1"/>
</dbReference>
<evidence type="ECO:0000313" key="3">
    <source>
        <dbReference type="Proteomes" id="UP001432180"/>
    </source>
</evidence>
<dbReference type="PRINTS" id="PR00121">
    <property type="entry name" value="NAKATPASE"/>
</dbReference>
<dbReference type="InterPro" id="IPR023214">
    <property type="entry name" value="HAD_sf"/>
</dbReference>
<keyword evidence="3" id="KW-1185">Reference proteome</keyword>
<evidence type="ECO:0000256" key="1">
    <source>
        <dbReference type="SAM" id="MobiDB-lite"/>
    </source>
</evidence>
<proteinExistence type="predicted"/>
<accession>A0ABZ0S6D9</accession>
<dbReference type="Gene3D" id="3.40.1110.10">
    <property type="entry name" value="Calcium-transporting ATPase, cytoplasmic domain N"/>
    <property type="match status" value="1"/>
</dbReference>
<gene>
    <name evidence="2" type="primary">ctpF_1</name>
    <name evidence="2" type="ORF">Thiowin_01535</name>
</gene>
<dbReference type="Gene3D" id="3.40.50.1000">
    <property type="entry name" value="HAD superfamily/HAD-like"/>
    <property type="match status" value="1"/>
</dbReference>
<dbReference type="EMBL" id="CP121472">
    <property type="protein sequence ID" value="WPL16568.1"/>
    <property type="molecule type" value="Genomic_DNA"/>
</dbReference>
<keyword evidence="2" id="KW-0378">Hydrolase</keyword>
<feature type="compositionally biased region" description="Acidic residues" evidence="1">
    <location>
        <begin position="108"/>
        <end position="118"/>
    </location>
</feature>
<evidence type="ECO:0000313" key="2">
    <source>
        <dbReference type="EMBL" id="WPL16568.1"/>
    </source>
</evidence>
<feature type="region of interest" description="Disordered" evidence="1">
    <location>
        <begin position="91"/>
        <end position="120"/>
    </location>
</feature>
<dbReference type="RefSeq" id="WP_328987119.1">
    <property type="nucleotide sequence ID" value="NZ_CP121472.1"/>
</dbReference>
<dbReference type="Pfam" id="PF13246">
    <property type="entry name" value="Cation_ATPase"/>
    <property type="match status" value="1"/>
</dbReference>
<dbReference type="SUPFAM" id="SSF81660">
    <property type="entry name" value="Metal cation-transporting ATPase, ATP-binding domain N"/>
    <property type="match status" value="1"/>
</dbReference>